<dbReference type="Gene3D" id="2.40.420.20">
    <property type="match status" value="1"/>
</dbReference>
<organism evidence="10 11">
    <name type="scientific">Pseudoxanthomonas gei</name>
    <dbReference type="NCBI Taxonomy" id="1383030"/>
    <lineage>
        <taxon>Bacteria</taxon>
        <taxon>Pseudomonadati</taxon>
        <taxon>Pseudomonadota</taxon>
        <taxon>Gammaproteobacteria</taxon>
        <taxon>Lysobacterales</taxon>
        <taxon>Lysobacteraceae</taxon>
        <taxon>Pseudoxanthomonas</taxon>
    </lineage>
</organism>
<proteinExistence type="inferred from homology"/>
<feature type="domain" description="Multidrug resistance protein MdtA-like C-terminal permuted SH3" evidence="9">
    <location>
        <begin position="309"/>
        <end position="368"/>
    </location>
</feature>
<keyword evidence="11" id="KW-1185">Reference proteome</keyword>
<evidence type="ECO:0000313" key="10">
    <source>
        <dbReference type="EMBL" id="NDK37898.1"/>
    </source>
</evidence>
<dbReference type="InterPro" id="IPR058624">
    <property type="entry name" value="MdtA-like_HH"/>
</dbReference>
<comment type="subcellular location">
    <subcellularLocation>
        <location evidence="1">Cell envelope</location>
    </subcellularLocation>
</comment>
<dbReference type="InterPro" id="IPR058792">
    <property type="entry name" value="Beta-barrel_RND_2"/>
</dbReference>
<dbReference type="Pfam" id="PF25917">
    <property type="entry name" value="BSH_RND"/>
    <property type="match status" value="1"/>
</dbReference>
<evidence type="ECO:0000313" key="11">
    <source>
        <dbReference type="Proteomes" id="UP001429354"/>
    </source>
</evidence>
<evidence type="ECO:0000259" key="6">
    <source>
        <dbReference type="Pfam" id="PF25876"/>
    </source>
</evidence>
<comment type="caution">
    <text evidence="10">The sequence shown here is derived from an EMBL/GenBank/DDBJ whole genome shotgun (WGS) entry which is preliminary data.</text>
</comment>
<dbReference type="PANTHER" id="PTHR30469">
    <property type="entry name" value="MULTIDRUG RESISTANCE PROTEIN MDTA"/>
    <property type="match status" value="1"/>
</dbReference>
<name>A0ABX0AFE2_9GAMM</name>
<evidence type="ECO:0000259" key="7">
    <source>
        <dbReference type="Pfam" id="PF25917"/>
    </source>
</evidence>
<dbReference type="Pfam" id="PF25876">
    <property type="entry name" value="HH_MFP_RND"/>
    <property type="match status" value="1"/>
</dbReference>
<dbReference type="PANTHER" id="PTHR30469:SF15">
    <property type="entry name" value="HLYD FAMILY OF SECRETION PROTEINS"/>
    <property type="match status" value="1"/>
</dbReference>
<dbReference type="InterPro" id="IPR058627">
    <property type="entry name" value="MdtA-like_C"/>
</dbReference>
<evidence type="ECO:0000256" key="1">
    <source>
        <dbReference type="ARBA" id="ARBA00004196"/>
    </source>
</evidence>
<accession>A0ABX0AFE2</accession>
<sequence>MKSVSPGNRSINGRSINSRPINRRSVSLLRTTVLLMLAAGMAACGGKPDTTEAARPVLVVHPGGGAQAALSAYAGEIRAHEESPLSFRVGGNLVRRNVDAGTRVKQGQVLAVLDADDLSLQAQSAQAQLAAAEADLVRARGDRDRYAKLVGDKLVSQSTYDAQNAAFKAAEGQARAARAQLDVARNQAAYSQLRAPHDGVIATRVAEAGQVVAAGQTIFTLAADDGREVAISLPEGRIRDFSVGQPVLVELWNAPGERLPGVIREISPAADAQTRTYAARVNLAGEAAKAVELGQSARVYVQDSGVAAALSLPLSAVQRGAGNATAVWVVDPKSGTVQSRAVQLGRYGETDVPVLGGLKADDWVVAAGGHLLRQGQAVTPVDRDNRPMLPKPAAATAKAN</sequence>
<dbReference type="SUPFAM" id="SSF111369">
    <property type="entry name" value="HlyD-like secretion proteins"/>
    <property type="match status" value="1"/>
</dbReference>
<feature type="domain" description="Multidrug resistance protein MdtA-like alpha-helical hairpin" evidence="6">
    <location>
        <begin position="122"/>
        <end position="191"/>
    </location>
</feature>
<keyword evidence="4" id="KW-0175">Coiled coil</keyword>
<dbReference type="EMBL" id="QOVG01000002">
    <property type="protein sequence ID" value="NDK37898.1"/>
    <property type="molecule type" value="Genomic_DNA"/>
</dbReference>
<dbReference type="Pfam" id="PF25954">
    <property type="entry name" value="Beta-barrel_RND_2"/>
    <property type="match status" value="1"/>
</dbReference>
<feature type="coiled-coil region" evidence="4">
    <location>
        <begin position="115"/>
        <end position="142"/>
    </location>
</feature>
<dbReference type="Gene3D" id="2.40.30.170">
    <property type="match status" value="1"/>
</dbReference>
<dbReference type="Pfam" id="PF25967">
    <property type="entry name" value="RND-MFP_C"/>
    <property type="match status" value="1"/>
</dbReference>
<feature type="domain" description="CusB-like beta-barrel" evidence="8">
    <location>
        <begin position="230"/>
        <end position="288"/>
    </location>
</feature>
<dbReference type="Gene3D" id="1.10.287.470">
    <property type="entry name" value="Helix hairpin bin"/>
    <property type="match status" value="1"/>
</dbReference>
<evidence type="ECO:0000259" key="9">
    <source>
        <dbReference type="Pfam" id="PF25967"/>
    </source>
</evidence>
<dbReference type="Gene3D" id="2.40.50.100">
    <property type="match status" value="1"/>
</dbReference>
<evidence type="ECO:0000256" key="5">
    <source>
        <dbReference type="SAM" id="MobiDB-lite"/>
    </source>
</evidence>
<reference evidence="10 11" key="1">
    <citation type="submission" date="2018-07" db="EMBL/GenBank/DDBJ databases">
        <title>Whole genome Sequencing of Pseudoxanthomonas gei KCTC 32298 (T).</title>
        <authorList>
            <person name="Kumar S."/>
            <person name="Bansal K."/>
            <person name="Kaur A."/>
            <person name="Patil P."/>
            <person name="Sharma S."/>
            <person name="Patil P.B."/>
        </authorList>
    </citation>
    <scope>NUCLEOTIDE SEQUENCE [LARGE SCALE GENOMIC DNA]</scope>
    <source>
        <strain evidence="10 11">KCTC 32298</strain>
    </source>
</reference>
<comment type="similarity">
    <text evidence="2">Belongs to the membrane fusion protein (MFP) (TC 8.A.1) family.</text>
</comment>
<keyword evidence="3" id="KW-0813">Transport</keyword>
<evidence type="ECO:0000259" key="8">
    <source>
        <dbReference type="Pfam" id="PF25954"/>
    </source>
</evidence>
<dbReference type="NCBIfam" id="TIGR01730">
    <property type="entry name" value="RND_mfp"/>
    <property type="match status" value="1"/>
</dbReference>
<dbReference type="InterPro" id="IPR006143">
    <property type="entry name" value="RND_pump_MFP"/>
</dbReference>
<gene>
    <name evidence="10" type="ORF">DT603_03475</name>
</gene>
<evidence type="ECO:0000256" key="4">
    <source>
        <dbReference type="SAM" id="Coils"/>
    </source>
</evidence>
<feature type="region of interest" description="Disordered" evidence="5">
    <location>
        <begin position="381"/>
        <end position="400"/>
    </location>
</feature>
<feature type="domain" description="Multidrug resistance protein MdtA-like barrel-sandwich hybrid" evidence="7">
    <location>
        <begin position="88"/>
        <end position="219"/>
    </location>
</feature>
<protein>
    <submittedName>
        <fullName evidence="10">Efflux RND transporter periplasmic adaptor subunit</fullName>
    </submittedName>
</protein>
<dbReference type="InterPro" id="IPR058625">
    <property type="entry name" value="MdtA-like_BSH"/>
</dbReference>
<evidence type="ECO:0000256" key="3">
    <source>
        <dbReference type="ARBA" id="ARBA00022448"/>
    </source>
</evidence>
<evidence type="ECO:0000256" key="2">
    <source>
        <dbReference type="ARBA" id="ARBA00009477"/>
    </source>
</evidence>
<dbReference type="Proteomes" id="UP001429354">
    <property type="component" value="Unassembled WGS sequence"/>
</dbReference>